<comment type="caution">
    <text evidence="3">The sequence shown here is derived from an EMBL/GenBank/DDBJ whole genome shotgun (WGS) entry which is preliminary data.</text>
</comment>
<evidence type="ECO:0000259" key="2">
    <source>
        <dbReference type="Pfam" id="PF05048"/>
    </source>
</evidence>
<sequence length="663" mass="72032">MKKMIKNMLPALLLIITLASCNTEDLYVESVTQSTTDIEKEEDIGLPEGEALDITTPCDYALDQVEPNSTLIINCVLDLKGQTVTLPANVTIEYQGGEVINGTLNFSQNTTIDSGILNQSLEIGGAKPSVKDTSFDFIPSKWGIVEGKVTSEVALRNRDILESTMNTVKNLGINTFSIGKMDAYFEVSKVTSTTTNQNFYPSTEAINIPSDFNLEMADNTILRVFPTTNKGSASLLAIADASNVTVKGGVLYGDRDLRQYDKANAEDGALLFTIRSGKNIILDGIKFTMSSRTALTINSFGFTFNPDYNPGNNITVRNCLFERNRGMACSITDGHNILVESNTFIDTAQPTKLSDGGVVGFAINIEPVRTRNVATGELVYYQNVYDVTIKNNTEINSRIGAFNIYLGDNILIEGNNIDTGVGYTFATNCKIYNNDFVQKIAGLRPAILAGGAGETVFGNEISNNSILGYGVGIAANHKNVNIFNNKINDCKIGIQLKQSTNMKIYGNSIKNIKTASKGITAHIAEVNDVDIYNNDIDVVTNPLYFVQLNKLSTSAKFNVKVYSNKLSNSNNGALSFSNANGVDFYNNSVKGGLQLGTVQNFKISNNTITSYNKHGIHLTKSNSNVQINLNKTTVEGTNTRFQCIKNETIGGSNIILSSNNVCI</sequence>
<dbReference type="Pfam" id="PF05048">
    <property type="entry name" value="NosD"/>
    <property type="match status" value="1"/>
</dbReference>
<name>A0ABV5FDX1_9FLAO</name>
<dbReference type="Gene3D" id="2.160.20.10">
    <property type="entry name" value="Single-stranded right-handed beta-helix, Pectin lyase-like"/>
    <property type="match status" value="2"/>
</dbReference>
<keyword evidence="4" id="KW-1185">Reference proteome</keyword>
<protein>
    <submittedName>
        <fullName evidence="3">Right-handed parallel beta-helix repeat-containing protein</fullName>
    </submittedName>
</protein>
<dbReference type="SUPFAM" id="SSF51126">
    <property type="entry name" value="Pectin lyase-like"/>
    <property type="match status" value="1"/>
</dbReference>
<accession>A0ABV5FDX1</accession>
<gene>
    <name evidence="3" type="ORF">ACFFU9_12730</name>
</gene>
<reference evidence="3 4" key="1">
    <citation type="submission" date="2024-09" db="EMBL/GenBank/DDBJ databases">
        <authorList>
            <person name="Sun Q."/>
            <person name="Mori K."/>
        </authorList>
    </citation>
    <scope>NUCLEOTIDE SEQUENCE [LARGE SCALE GENOMIC DNA]</scope>
    <source>
        <strain evidence="3 4">CECT 8622</strain>
    </source>
</reference>
<dbReference type="SMART" id="SM00710">
    <property type="entry name" value="PbH1"/>
    <property type="match status" value="11"/>
</dbReference>
<evidence type="ECO:0000313" key="4">
    <source>
        <dbReference type="Proteomes" id="UP001589585"/>
    </source>
</evidence>
<dbReference type="EMBL" id="JBHMFC010000081">
    <property type="protein sequence ID" value="MFB9057606.1"/>
    <property type="molecule type" value="Genomic_DNA"/>
</dbReference>
<dbReference type="RefSeq" id="WP_379861846.1">
    <property type="nucleotide sequence ID" value="NZ_JBHMFC010000081.1"/>
</dbReference>
<dbReference type="InterPro" id="IPR007742">
    <property type="entry name" value="NosD_dom"/>
</dbReference>
<evidence type="ECO:0000256" key="1">
    <source>
        <dbReference type="SAM" id="SignalP"/>
    </source>
</evidence>
<feature type="domain" description="Periplasmic copper-binding protein NosD beta helix" evidence="2">
    <location>
        <begin position="372"/>
        <end position="536"/>
    </location>
</feature>
<dbReference type="InterPro" id="IPR011050">
    <property type="entry name" value="Pectin_lyase_fold/virulence"/>
</dbReference>
<organism evidence="3 4">
    <name type="scientific">Mariniflexile ostreae</name>
    <dbReference type="NCBI Taxonomy" id="1520892"/>
    <lineage>
        <taxon>Bacteria</taxon>
        <taxon>Pseudomonadati</taxon>
        <taxon>Bacteroidota</taxon>
        <taxon>Flavobacteriia</taxon>
        <taxon>Flavobacteriales</taxon>
        <taxon>Flavobacteriaceae</taxon>
        <taxon>Mariniflexile</taxon>
    </lineage>
</organism>
<dbReference type="PROSITE" id="PS51257">
    <property type="entry name" value="PROKAR_LIPOPROTEIN"/>
    <property type="match status" value="1"/>
</dbReference>
<dbReference type="InterPro" id="IPR012334">
    <property type="entry name" value="Pectin_lyas_fold"/>
</dbReference>
<feature type="signal peptide" evidence="1">
    <location>
        <begin position="1"/>
        <end position="21"/>
    </location>
</feature>
<keyword evidence="1" id="KW-0732">Signal</keyword>
<dbReference type="Proteomes" id="UP001589585">
    <property type="component" value="Unassembled WGS sequence"/>
</dbReference>
<proteinExistence type="predicted"/>
<evidence type="ECO:0000313" key="3">
    <source>
        <dbReference type="EMBL" id="MFB9057606.1"/>
    </source>
</evidence>
<dbReference type="InterPro" id="IPR006626">
    <property type="entry name" value="PbH1"/>
</dbReference>
<feature type="chain" id="PRO_5046397536" evidence="1">
    <location>
        <begin position="22"/>
        <end position="663"/>
    </location>
</feature>